<sequence length="103" mass="11773">MHSLIYITTSGIEESKGIAKTLLKEKLVACVNIVPKIDSMYLQNGKIEEDSESILIAKTMSYQVDKVMKMVEEIHSYETPCILQIKIEKGSEDYLEWMENEIA</sequence>
<name>F6D7P9_METPW</name>
<comment type="similarity">
    <text evidence="1">Belongs to the CutA family.</text>
</comment>
<dbReference type="eggNOG" id="arCOG04231">
    <property type="taxonomic scope" value="Archaea"/>
</dbReference>
<keyword evidence="3" id="KW-1185">Reference proteome</keyword>
<dbReference type="KEGG" id="mew:MSWAN_0081"/>
<reference evidence="2 3" key="1">
    <citation type="journal article" date="2014" name="Int. J. Syst. Evol. Microbiol.">
        <title>Methanobacterium paludis sp. nov. and a novel strain of Methanobacterium lacus isolated from northern peatlands.</title>
        <authorList>
            <person name="Cadillo-Quiroz H."/>
            <person name="Brauer S.L."/>
            <person name="Goodson N."/>
            <person name="Yavitt J.B."/>
            <person name="Zinder S.H."/>
        </authorList>
    </citation>
    <scope>NUCLEOTIDE SEQUENCE [LARGE SCALE GENOMIC DNA]</scope>
    <source>
        <strain evidence="3">DSM 25820 / JCM 18151 / SWAN1</strain>
    </source>
</reference>
<accession>F6D7P9</accession>
<dbReference type="HOGENOM" id="CLU_098807_3_1_2"/>
<dbReference type="Proteomes" id="UP000009231">
    <property type="component" value="Chromosome"/>
</dbReference>
<gene>
    <name evidence="2" type="ordered locus">MSWAN_0081</name>
</gene>
<dbReference type="GO" id="GO:0005507">
    <property type="term" value="F:copper ion binding"/>
    <property type="evidence" value="ECO:0007669"/>
    <property type="project" value="TreeGrafter"/>
</dbReference>
<dbReference type="OrthoDB" id="8015at2157"/>
<evidence type="ECO:0000256" key="1">
    <source>
        <dbReference type="ARBA" id="ARBA00010169"/>
    </source>
</evidence>
<dbReference type="PANTHER" id="PTHR23419">
    <property type="entry name" value="DIVALENT CATION TOLERANCE CUTA-RELATED"/>
    <property type="match status" value="1"/>
</dbReference>
<proteinExistence type="inferred from homology"/>
<dbReference type="Pfam" id="PF03091">
    <property type="entry name" value="CutA1"/>
    <property type="match status" value="1"/>
</dbReference>
<protein>
    <submittedName>
        <fullName evidence="2">CutA1 divalent ion tolerance protein</fullName>
    </submittedName>
</protein>
<dbReference type="InterPro" id="IPR011322">
    <property type="entry name" value="N-reg_PII-like_a/b"/>
</dbReference>
<dbReference type="EMBL" id="CP002772">
    <property type="protein sequence ID" value="AEG17128.1"/>
    <property type="molecule type" value="Genomic_DNA"/>
</dbReference>
<dbReference type="InterPro" id="IPR004323">
    <property type="entry name" value="Ion_tolerance_CutA"/>
</dbReference>
<dbReference type="GO" id="GO:0010038">
    <property type="term" value="P:response to metal ion"/>
    <property type="evidence" value="ECO:0007669"/>
    <property type="project" value="InterPro"/>
</dbReference>
<dbReference type="STRING" id="868131.MSWAN_0081"/>
<dbReference type="SUPFAM" id="SSF54913">
    <property type="entry name" value="GlnB-like"/>
    <property type="match status" value="1"/>
</dbReference>
<dbReference type="Gene3D" id="3.30.70.120">
    <property type="match status" value="1"/>
</dbReference>
<organism evidence="2 3">
    <name type="scientific">Methanobacterium paludis (strain DSM 25820 / JCM 18151 / SWAN1)</name>
    <dbReference type="NCBI Taxonomy" id="868131"/>
    <lineage>
        <taxon>Archaea</taxon>
        <taxon>Methanobacteriati</taxon>
        <taxon>Methanobacteriota</taxon>
        <taxon>Methanomada group</taxon>
        <taxon>Methanobacteria</taxon>
        <taxon>Methanobacteriales</taxon>
        <taxon>Methanobacteriaceae</taxon>
        <taxon>Methanobacterium</taxon>
    </lineage>
</organism>
<dbReference type="AlphaFoldDB" id="F6D7P9"/>
<dbReference type="PANTHER" id="PTHR23419:SF8">
    <property type="entry name" value="FI09726P"/>
    <property type="match status" value="1"/>
</dbReference>
<evidence type="ECO:0000313" key="3">
    <source>
        <dbReference type="Proteomes" id="UP000009231"/>
    </source>
</evidence>
<dbReference type="InterPro" id="IPR015867">
    <property type="entry name" value="N-reg_PII/ATP_PRibTrfase_C"/>
</dbReference>
<dbReference type="GeneID" id="10667558"/>
<evidence type="ECO:0000313" key="2">
    <source>
        <dbReference type="EMBL" id="AEG17128.1"/>
    </source>
</evidence>
<dbReference type="RefSeq" id="WP_013824630.1">
    <property type="nucleotide sequence ID" value="NC_015574.1"/>
</dbReference>